<organism evidence="1 2">
    <name type="scientific">Salix dunnii</name>
    <dbReference type="NCBI Taxonomy" id="1413687"/>
    <lineage>
        <taxon>Eukaryota</taxon>
        <taxon>Viridiplantae</taxon>
        <taxon>Streptophyta</taxon>
        <taxon>Embryophyta</taxon>
        <taxon>Tracheophyta</taxon>
        <taxon>Spermatophyta</taxon>
        <taxon>Magnoliopsida</taxon>
        <taxon>eudicotyledons</taxon>
        <taxon>Gunneridae</taxon>
        <taxon>Pentapetalae</taxon>
        <taxon>rosids</taxon>
        <taxon>fabids</taxon>
        <taxon>Malpighiales</taxon>
        <taxon>Salicaceae</taxon>
        <taxon>Saliceae</taxon>
        <taxon>Salix</taxon>
    </lineage>
</organism>
<reference evidence="1 2" key="1">
    <citation type="submission" date="2020-10" db="EMBL/GenBank/DDBJ databases">
        <title>Plant Genome Project.</title>
        <authorList>
            <person name="Zhang R.-G."/>
        </authorList>
    </citation>
    <scope>NUCLEOTIDE SEQUENCE [LARGE SCALE GENOMIC DNA]</scope>
    <source>
        <strain evidence="1">FAFU-HL-1</strain>
        <tissue evidence="1">Leaf</tissue>
    </source>
</reference>
<comment type="caution">
    <text evidence="1">The sequence shown here is derived from an EMBL/GenBank/DDBJ whole genome shotgun (WGS) entry which is preliminary data.</text>
</comment>
<accession>A0A835K2Q8</accession>
<dbReference type="AlphaFoldDB" id="A0A835K2Q8"/>
<sequence>MAQLEDEFLHECFRTNFSGSITPCMAIHRCLGSIMEFNILQTCLQELAKLTAHIVRVRYRHCTDEAELADHFIG</sequence>
<protein>
    <submittedName>
        <fullName evidence="1">Uncharacterized protein</fullName>
    </submittedName>
</protein>
<gene>
    <name evidence="1" type="ORF">SADUNF_Sadunf05G0060700</name>
</gene>
<name>A0A835K2Q8_9ROSI</name>
<dbReference type="OrthoDB" id="10399799at2759"/>
<dbReference type="EMBL" id="JADGMS010000005">
    <property type="protein sequence ID" value="KAF9681990.1"/>
    <property type="molecule type" value="Genomic_DNA"/>
</dbReference>
<evidence type="ECO:0000313" key="2">
    <source>
        <dbReference type="Proteomes" id="UP000657918"/>
    </source>
</evidence>
<keyword evidence="2" id="KW-1185">Reference proteome</keyword>
<dbReference type="Proteomes" id="UP000657918">
    <property type="component" value="Unassembled WGS sequence"/>
</dbReference>
<evidence type="ECO:0000313" key="1">
    <source>
        <dbReference type="EMBL" id="KAF9681990.1"/>
    </source>
</evidence>
<proteinExistence type="predicted"/>